<dbReference type="SUPFAM" id="SSF52172">
    <property type="entry name" value="CheY-like"/>
    <property type="match status" value="1"/>
</dbReference>
<dbReference type="Gene3D" id="1.10.287.130">
    <property type="match status" value="1"/>
</dbReference>
<dbReference type="SUPFAM" id="SSF55874">
    <property type="entry name" value="ATPase domain of HSP90 chaperone/DNA topoisomerase II/histidine kinase"/>
    <property type="match status" value="1"/>
</dbReference>
<keyword evidence="8" id="KW-0902">Two-component regulatory system</keyword>
<dbReference type="Gene3D" id="3.30.565.10">
    <property type="entry name" value="Histidine kinase-like ATPase, C-terminal domain"/>
    <property type="match status" value="1"/>
</dbReference>
<comment type="caution">
    <text evidence="13">The sequence shown here is derived from an EMBL/GenBank/DDBJ whole genome shotgun (WGS) entry which is preliminary data.</text>
</comment>
<dbReference type="SUPFAM" id="SSF47384">
    <property type="entry name" value="Homodimeric domain of signal transducing histidine kinase"/>
    <property type="match status" value="1"/>
</dbReference>
<evidence type="ECO:0000256" key="2">
    <source>
        <dbReference type="ARBA" id="ARBA00012438"/>
    </source>
</evidence>
<dbReference type="InterPro" id="IPR036097">
    <property type="entry name" value="HisK_dim/P_sf"/>
</dbReference>
<dbReference type="SUPFAM" id="SSF55781">
    <property type="entry name" value="GAF domain-like"/>
    <property type="match status" value="1"/>
</dbReference>
<dbReference type="SUPFAM" id="SSF55785">
    <property type="entry name" value="PYP-like sensor domain (PAS domain)"/>
    <property type="match status" value="2"/>
</dbReference>
<evidence type="ECO:0000313" key="13">
    <source>
        <dbReference type="EMBL" id="KIX15340.1"/>
    </source>
</evidence>
<dbReference type="Pfam" id="PF08448">
    <property type="entry name" value="PAS_4"/>
    <property type="match status" value="1"/>
</dbReference>
<dbReference type="PRINTS" id="PR00344">
    <property type="entry name" value="BCTRLSENSOR"/>
</dbReference>
<gene>
    <name evidence="13" type="ORF">X474_04265</name>
</gene>
<dbReference type="InterPro" id="IPR013656">
    <property type="entry name" value="PAS_4"/>
</dbReference>
<keyword evidence="14" id="KW-1185">Reference proteome</keyword>
<evidence type="ECO:0000256" key="4">
    <source>
        <dbReference type="ARBA" id="ARBA00022679"/>
    </source>
</evidence>
<dbReference type="CDD" id="cd00082">
    <property type="entry name" value="HisKA"/>
    <property type="match status" value="1"/>
</dbReference>
<dbReference type="InterPro" id="IPR013767">
    <property type="entry name" value="PAS_fold"/>
</dbReference>
<dbReference type="GO" id="GO:0000155">
    <property type="term" value="F:phosphorelay sensor kinase activity"/>
    <property type="evidence" value="ECO:0007669"/>
    <property type="project" value="InterPro"/>
</dbReference>
<dbReference type="PANTHER" id="PTHR43065:SF42">
    <property type="entry name" value="TWO-COMPONENT SENSOR PPRA"/>
    <property type="match status" value="1"/>
</dbReference>
<protein>
    <recommendedName>
        <fullName evidence="2">histidine kinase</fullName>
        <ecNumber evidence="2">2.7.13.3</ecNumber>
    </recommendedName>
</protein>
<keyword evidence="4" id="KW-0808">Transferase</keyword>
<dbReference type="Proteomes" id="UP000032233">
    <property type="component" value="Unassembled WGS sequence"/>
</dbReference>
<accession>A0A0D2K0U3</accession>
<dbReference type="AlphaFoldDB" id="A0A0D2K0U3"/>
<dbReference type="PROSITE" id="PS50110">
    <property type="entry name" value="RESPONSE_REGULATORY"/>
    <property type="match status" value="1"/>
</dbReference>
<reference evidence="13 14" key="1">
    <citation type="submission" date="2013-11" db="EMBL/GenBank/DDBJ databases">
        <title>Metagenomic analysis of a methanogenic consortium involved in long chain n-alkane degradation.</title>
        <authorList>
            <person name="Davidova I.A."/>
            <person name="Callaghan A.V."/>
            <person name="Wawrik B."/>
            <person name="Pruitt S."/>
            <person name="Marks C."/>
            <person name="Duncan K.E."/>
            <person name="Suflita J.M."/>
        </authorList>
    </citation>
    <scope>NUCLEOTIDE SEQUENCE [LARGE SCALE GENOMIC DNA]</scope>
    <source>
        <strain evidence="13 14">SPR</strain>
    </source>
</reference>
<dbReference type="Pfam" id="PF02518">
    <property type="entry name" value="HATPase_c"/>
    <property type="match status" value="1"/>
</dbReference>
<name>A0A0D2K0U3_9BACT</name>
<dbReference type="Pfam" id="PF13426">
    <property type="entry name" value="PAS_9"/>
    <property type="match status" value="1"/>
</dbReference>
<dbReference type="OrthoDB" id="9813024at2"/>
<evidence type="ECO:0000259" key="11">
    <source>
        <dbReference type="PROSITE" id="PS50109"/>
    </source>
</evidence>
<dbReference type="InParanoid" id="A0A0D2K0U3"/>
<comment type="catalytic activity">
    <reaction evidence="1">
        <text>ATP + protein L-histidine = ADP + protein N-phospho-L-histidine.</text>
        <dbReference type="EC" id="2.7.13.3"/>
    </reaction>
</comment>
<dbReference type="SMART" id="SM00388">
    <property type="entry name" value="HisKA"/>
    <property type="match status" value="1"/>
</dbReference>
<evidence type="ECO:0000256" key="10">
    <source>
        <dbReference type="SAM" id="MobiDB-lite"/>
    </source>
</evidence>
<dbReference type="InterPro" id="IPR035965">
    <property type="entry name" value="PAS-like_dom_sf"/>
</dbReference>
<dbReference type="InterPro" id="IPR029016">
    <property type="entry name" value="GAF-like_dom_sf"/>
</dbReference>
<dbReference type="Gene3D" id="3.40.50.2300">
    <property type="match status" value="1"/>
</dbReference>
<dbReference type="SMART" id="SM00091">
    <property type="entry name" value="PAS"/>
    <property type="match status" value="3"/>
</dbReference>
<organism evidence="13 14">
    <name type="scientific">Dethiosulfatarculus sandiegensis</name>
    <dbReference type="NCBI Taxonomy" id="1429043"/>
    <lineage>
        <taxon>Bacteria</taxon>
        <taxon>Pseudomonadati</taxon>
        <taxon>Thermodesulfobacteriota</taxon>
        <taxon>Desulfarculia</taxon>
        <taxon>Desulfarculales</taxon>
        <taxon>Desulfarculaceae</taxon>
        <taxon>Dethiosulfatarculus</taxon>
    </lineage>
</organism>
<evidence type="ECO:0000313" key="14">
    <source>
        <dbReference type="Proteomes" id="UP000032233"/>
    </source>
</evidence>
<dbReference type="RefSeq" id="WP_052514827.1">
    <property type="nucleotide sequence ID" value="NZ_AZAC01000003.1"/>
</dbReference>
<dbReference type="InterPro" id="IPR011006">
    <property type="entry name" value="CheY-like_superfamily"/>
</dbReference>
<dbReference type="InterPro" id="IPR000014">
    <property type="entry name" value="PAS"/>
</dbReference>
<evidence type="ECO:0000256" key="9">
    <source>
        <dbReference type="PROSITE-ProRule" id="PRU00169"/>
    </source>
</evidence>
<dbReference type="Gene3D" id="3.30.450.20">
    <property type="entry name" value="PAS domain"/>
    <property type="match status" value="2"/>
</dbReference>
<dbReference type="SMART" id="SM00387">
    <property type="entry name" value="HATPase_c"/>
    <property type="match status" value="1"/>
</dbReference>
<dbReference type="GO" id="GO:0006355">
    <property type="term" value="P:regulation of DNA-templated transcription"/>
    <property type="evidence" value="ECO:0007669"/>
    <property type="project" value="InterPro"/>
</dbReference>
<evidence type="ECO:0000256" key="8">
    <source>
        <dbReference type="ARBA" id="ARBA00023012"/>
    </source>
</evidence>
<dbReference type="InterPro" id="IPR003594">
    <property type="entry name" value="HATPase_dom"/>
</dbReference>
<keyword evidence="5" id="KW-0547">Nucleotide-binding</keyword>
<evidence type="ECO:0000256" key="5">
    <source>
        <dbReference type="ARBA" id="ARBA00022741"/>
    </source>
</evidence>
<evidence type="ECO:0000256" key="7">
    <source>
        <dbReference type="ARBA" id="ARBA00022840"/>
    </source>
</evidence>
<dbReference type="Pfam" id="PF00989">
    <property type="entry name" value="PAS"/>
    <property type="match status" value="1"/>
</dbReference>
<dbReference type="InterPro" id="IPR005467">
    <property type="entry name" value="His_kinase_dom"/>
</dbReference>
<feature type="region of interest" description="Disordered" evidence="10">
    <location>
        <begin position="1"/>
        <end position="23"/>
    </location>
</feature>
<sequence>MTSSRVKKQSNLPPGKFGPDAGAPESSSVLSSLFWNAPVALALLRNQTLGLVNRLFLELTGGAAEELTGRSLRIFYGSKEEYEHFFTAFKRQVRQKGKACMKTTWLCAQGRERDLELTAMPLEPGREAGQLCLGLRERLKEDKSDILLDLQTSLILEMLKAKGAEKTLSIVAEKMLAVPGIDGLGVFLNDDLGKGFSLAYSGKARAFFEDADLEIWLNGFDKKNQGRDCAFYWNVRELPPQKRDFCLAHGVKSLFLIPLKGFQQSFGWLLAACLDLTSFSRQEEMILTTMTRQLAVCLETNKLNRDVLNLKKRCAGVLKETNGVYFEARDNGKISFVSPGLEDYCPHTKEDLLGESLCRFWADPNQGRDFFNQLTEKTEVQDYRVNFLNKKGRLGSFLLNARLSLPLGAKRVEIQGFLRPTAVVKENRFQVFSDLHKSWPGEAQEPCLSDEDCWQSALHAMPQMICVREPTGGYRFCNKAMADFFGLKAEEVGQQVEPLFMGQGRSRDQIRQEEEKIIKNGETCFFQEILLDAKGRPHEFEVLKTALPQGRGVFISAVDVTEKKLLENQLRQAQKMEAMGSLAGGVAHDFNNILTAIMGYAELATEDIPEEHSSCLFMRQVLKAGGRAKELVRQILAFSRQETLEMKPVNLKQVLQETVNLLRASIPTSVDIRTKLHASRGLVMADQTQLHQVFMNLGANAAHAMREGGGVLLVTLAEVQVSAGQEGYDLKSGDYYKLAFSDTGHGMDERTMERIFEPFFTTKNAGEGTGMGLSMVRRIIMALGGEIKVESTPGVGSVFEVILPEFKGEELTDAVFDSSRTRGGRERILFVDDETSLVELGANMLGRLGYKVTGLNSSSQALELFNQDPHAFDLVVTDQTMPGVSGVDLARRFLRTRPELPIILCTGFSAQISRESARKMGISRFLMKPVEISEIARVVREVLDEKSSSTGAEYTPHA</sequence>
<evidence type="ECO:0000256" key="6">
    <source>
        <dbReference type="ARBA" id="ARBA00022777"/>
    </source>
</evidence>
<dbReference type="InterPro" id="IPR001789">
    <property type="entry name" value="Sig_transdc_resp-reg_receiver"/>
</dbReference>
<evidence type="ECO:0000256" key="3">
    <source>
        <dbReference type="ARBA" id="ARBA00022553"/>
    </source>
</evidence>
<keyword evidence="7" id="KW-0067">ATP-binding</keyword>
<evidence type="ECO:0000256" key="1">
    <source>
        <dbReference type="ARBA" id="ARBA00000085"/>
    </source>
</evidence>
<dbReference type="EMBL" id="AZAC01000003">
    <property type="protein sequence ID" value="KIX15340.1"/>
    <property type="molecule type" value="Genomic_DNA"/>
</dbReference>
<proteinExistence type="predicted"/>
<dbReference type="InterPro" id="IPR036890">
    <property type="entry name" value="HATPase_C_sf"/>
</dbReference>
<dbReference type="SMART" id="SM00448">
    <property type="entry name" value="REC"/>
    <property type="match status" value="1"/>
</dbReference>
<dbReference type="EC" id="2.7.13.3" evidence="2"/>
<keyword evidence="3 9" id="KW-0597">Phosphoprotein</keyword>
<dbReference type="Gene3D" id="3.30.450.40">
    <property type="match status" value="1"/>
</dbReference>
<evidence type="ECO:0000259" key="12">
    <source>
        <dbReference type="PROSITE" id="PS50110"/>
    </source>
</evidence>
<dbReference type="Pfam" id="PF00072">
    <property type="entry name" value="Response_reg"/>
    <property type="match status" value="1"/>
</dbReference>
<feature type="domain" description="Response regulatory" evidence="12">
    <location>
        <begin position="827"/>
        <end position="943"/>
    </location>
</feature>
<keyword evidence="6 13" id="KW-0418">Kinase</keyword>
<dbReference type="PANTHER" id="PTHR43065">
    <property type="entry name" value="SENSOR HISTIDINE KINASE"/>
    <property type="match status" value="1"/>
</dbReference>
<feature type="modified residue" description="4-aspartylphosphate" evidence="9">
    <location>
        <position position="878"/>
    </location>
</feature>
<dbReference type="PROSITE" id="PS50109">
    <property type="entry name" value="HIS_KIN"/>
    <property type="match status" value="1"/>
</dbReference>
<dbReference type="InterPro" id="IPR004358">
    <property type="entry name" value="Sig_transdc_His_kin-like_C"/>
</dbReference>
<dbReference type="STRING" id="1429043.X474_04265"/>
<dbReference type="CDD" id="cd00156">
    <property type="entry name" value="REC"/>
    <property type="match status" value="1"/>
</dbReference>
<dbReference type="NCBIfam" id="TIGR00229">
    <property type="entry name" value="sensory_box"/>
    <property type="match status" value="2"/>
</dbReference>
<feature type="domain" description="Histidine kinase" evidence="11">
    <location>
        <begin position="585"/>
        <end position="807"/>
    </location>
</feature>
<dbReference type="InterPro" id="IPR003661">
    <property type="entry name" value="HisK_dim/P_dom"/>
</dbReference>
<dbReference type="Pfam" id="PF00512">
    <property type="entry name" value="HisKA"/>
    <property type="match status" value="1"/>
</dbReference>
<dbReference type="GO" id="GO:0005524">
    <property type="term" value="F:ATP binding"/>
    <property type="evidence" value="ECO:0007669"/>
    <property type="project" value="UniProtKB-KW"/>
</dbReference>